<dbReference type="InterPro" id="IPR013320">
    <property type="entry name" value="ConA-like_dom_sf"/>
</dbReference>
<dbReference type="AlphaFoldDB" id="A0A6C0ELP9"/>
<name>A0A6C0ELP9_9ZZZZ</name>
<protein>
    <recommendedName>
        <fullName evidence="2">Lectin/glucanase superfamily protein</fullName>
    </recommendedName>
</protein>
<organism evidence="1">
    <name type="scientific">viral metagenome</name>
    <dbReference type="NCBI Taxonomy" id="1070528"/>
    <lineage>
        <taxon>unclassified sequences</taxon>
        <taxon>metagenomes</taxon>
        <taxon>organismal metagenomes</taxon>
    </lineage>
</organism>
<accession>A0A6C0ELP9</accession>
<evidence type="ECO:0008006" key="2">
    <source>
        <dbReference type="Google" id="ProtNLM"/>
    </source>
</evidence>
<sequence>MESLALGAAGVVVLGGVAAYVFSKPMDPTAVQIQTSTQSGKVPYSSTLSLPRSFNQAEGATFSFEGWFEVNDFTYGYGKRRLIFTHGDCPGLYLDSTSNSILVVVNTYGASESILVSNIPAQKWIHFAVVVTQYTADIYINGILRQHHTLTQLPKQVDEAVQIGSELRGFDGQVGGVTYYSRSLSPTEVSVHAASAPPASLIKEPSSGQYLDLSWYTGR</sequence>
<dbReference type="SUPFAM" id="SSF49899">
    <property type="entry name" value="Concanavalin A-like lectins/glucanases"/>
    <property type="match status" value="1"/>
</dbReference>
<dbReference type="Pfam" id="PF13385">
    <property type="entry name" value="Laminin_G_3"/>
    <property type="match status" value="1"/>
</dbReference>
<dbReference type="EMBL" id="MN738888">
    <property type="protein sequence ID" value="QHT29987.1"/>
    <property type="molecule type" value="Genomic_DNA"/>
</dbReference>
<dbReference type="Gene3D" id="2.60.120.200">
    <property type="match status" value="1"/>
</dbReference>
<proteinExistence type="predicted"/>
<evidence type="ECO:0000313" key="1">
    <source>
        <dbReference type="EMBL" id="QHT29987.1"/>
    </source>
</evidence>
<reference evidence="1" key="1">
    <citation type="journal article" date="2020" name="Nature">
        <title>Giant virus diversity and host interactions through global metagenomics.</title>
        <authorList>
            <person name="Schulz F."/>
            <person name="Roux S."/>
            <person name="Paez-Espino D."/>
            <person name="Jungbluth S."/>
            <person name="Walsh D.A."/>
            <person name="Denef V.J."/>
            <person name="McMahon K.D."/>
            <person name="Konstantinidis K.T."/>
            <person name="Eloe-Fadrosh E.A."/>
            <person name="Kyrpides N.C."/>
            <person name="Woyke T."/>
        </authorList>
    </citation>
    <scope>NUCLEOTIDE SEQUENCE</scope>
    <source>
        <strain evidence="1">GVMAG-M-3300009068-25</strain>
    </source>
</reference>